<feature type="coiled-coil region" evidence="1">
    <location>
        <begin position="55"/>
        <end position="82"/>
    </location>
</feature>
<proteinExistence type="predicted"/>
<dbReference type="Proteomes" id="UP001230051">
    <property type="component" value="Unassembled WGS sequence"/>
</dbReference>
<protein>
    <submittedName>
        <fullName evidence="2">Uncharacterized protein</fullName>
    </submittedName>
</protein>
<keyword evidence="1" id="KW-0175">Coiled coil</keyword>
<dbReference type="Gene3D" id="1.20.1250.10">
    <property type="match status" value="1"/>
</dbReference>
<dbReference type="GO" id="GO:0005136">
    <property type="term" value="F:interleukin-4 receptor binding"/>
    <property type="evidence" value="ECO:0007669"/>
    <property type="project" value="InterPro"/>
</dbReference>
<dbReference type="GO" id="GO:0006955">
    <property type="term" value="P:immune response"/>
    <property type="evidence" value="ECO:0007669"/>
    <property type="project" value="InterPro"/>
</dbReference>
<gene>
    <name evidence="2" type="ORF">AOXY_G20148</name>
</gene>
<dbReference type="GO" id="GO:0008083">
    <property type="term" value="F:growth factor activity"/>
    <property type="evidence" value="ECO:0007669"/>
    <property type="project" value="InterPro"/>
</dbReference>
<accession>A0AAD8D114</accession>
<reference evidence="2" key="1">
    <citation type="submission" date="2022-02" db="EMBL/GenBank/DDBJ databases">
        <title>Atlantic sturgeon de novo genome assembly.</title>
        <authorList>
            <person name="Stock M."/>
            <person name="Klopp C."/>
            <person name="Guiguen Y."/>
            <person name="Cabau C."/>
            <person name="Parinello H."/>
            <person name="Santidrian Yebra-Pimentel E."/>
            <person name="Kuhl H."/>
            <person name="Dirks R.P."/>
            <person name="Guessner J."/>
            <person name="Wuertz S."/>
            <person name="Du K."/>
            <person name="Schartl M."/>
        </authorList>
    </citation>
    <scope>NUCLEOTIDE SEQUENCE</scope>
    <source>
        <strain evidence="2">STURGEONOMICS-FGT-2020</strain>
        <tissue evidence="2">Whole blood</tissue>
    </source>
</reference>
<dbReference type="AlphaFoldDB" id="A0AAD8D114"/>
<dbReference type="GO" id="GO:0005576">
    <property type="term" value="C:extracellular region"/>
    <property type="evidence" value="ECO:0007669"/>
    <property type="project" value="InterPro"/>
</dbReference>
<dbReference type="EMBL" id="JAGXEW010000019">
    <property type="protein sequence ID" value="KAK1161213.1"/>
    <property type="molecule type" value="Genomic_DNA"/>
</dbReference>
<evidence type="ECO:0000256" key="1">
    <source>
        <dbReference type="SAM" id="Coils"/>
    </source>
</evidence>
<evidence type="ECO:0000313" key="2">
    <source>
        <dbReference type="EMBL" id="KAK1161213.1"/>
    </source>
</evidence>
<evidence type="ECO:0000313" key="3">
    <source>
        <dbReference type="Proteomes" id="UP001230051"/>
    </source>
</evidence>
<dbReference type="SUPFAM" id="SSF47266">
    <property type="entry name" value="4-helical cytokines"/>
    <property type="match status" value="1"/>
</dbReference>
<dbReference type="Pfam" id="PF00727">
    <property type="entry name" value="IL4"/>
    <property type="match status" value="1"/>
</dbReference>
<dbReference type="InterPro" id="IPR002354">
    <property type="entry name" value="IL-4"/>
</dbReference>
<sequence>MYGELITTISHMKGKLDECDIFLPNIFEDDKAAKKDVFFCTVIKVLQKASKEKKCILIKNEISKLIRNLKKEKRQCQIHEDSEIMMPTFLEGLLQYLKMMYRKSSS</sequence>
<keyword evidence="3" id="KW-1185">Reference proteome</keyword>
<dbReference type="InterPro" id="IPR009079">
    <property type="entry name" value="4_helix_cytokine-like_core"/>
</dbReference>
<organism evidence="2 3">
    <name type="scientific">Acipenser oxyrinchus oxyrinchus</name>
    <dbReference type="NCBI Taxonomy" id="40147"/>
    <lineage>
        <taxon>Eukaryota</taxon>
        <taxon>Metazoa</taxon>
        <taxon>Chordata</taxon>
        <taxon>Craniata</taxon>
        <taxon>Vertebrata</taxon>
        <taxon>Euteleostomi</taxon>
        <taxon>Actinopterygii</taxon>
        <taxon>Chondrostei</taxon>
        <taxon>Acipenseriformes</taxon>
        <taxon>Acipenseridae</taxon>
        <taxon>Acipenser</taxon>
    </lineage>
</organism>
<comment type="caution">
    <text evidence="2">The sequence shown here is derived from an EMBL/GenBank/DDBJ whole genome shotgun (WGS) entry which is preliminary data.</text>
</comment>
<name>A0AAD8D114_ACIOX</name>